<keyword evidence="3" id="KW-1185">Reference proteome</keyword>
<sequence>MSARPLEPLIDESPTWDAVLWWRLELRALDDAPYTQRAVAVLGPKAAWEKEYGRASAGGCLQTLLYVLSIAAPTAGAGAMLLWALRGEGGQMPLEFAGIASLLSVVITLVTEWVHRNRPRATARAAVRKLYLAHIVPGLITAVIAISGSLSDADGSALLWWLVPVVADIAVYIGLWVRFATTKTGPRNPIENVEQTVRELTAAERESLLARRNGAVDRLLRQGKIDVETASRAKLSALGMLSLTVAREERSSYYPEEHEGFTGP</sequence>
<proteinExistence type="predicted"/>
<dbReference type="Proteomes" id="UP000327039">
    <property type="component" value="Unassembled WGS sequence"/>
</dbReference>
<dbReference type="EMBL" id="VYRZ01000001">
    <property type="protein sequence ID" value="KAA9089048.1"/>
    <property type="molecule type" value="Genomic_DNA"/>
</dbReference>
<keyword evidence="1" id="KW-1133">Transmembrane helix</keyword>
<keyword evidence="1" id="KW-0472">Membrane</keyword>
<organism evidence="2 3">
    <name type="scientific">Microbacterium radiodurans</name>
    <dbReference type="NCBI Taxonomy" id="661398"/>
    <lineage>
        <taxon>Bacteria</taxon>
        <taxon>Bacillati</taxon>
        <taxon>Actinomycetota</taxon>
        <taxon>Actinomycetes</taxon>
        <taxon>Micrococcales</taxon>
        <taxon>Microbacteriaceae</taxon>
        <taxon>Microbacterium</taxon>
    </lineage>
</organism>
<feature type="transmembrane region" description="Helical" evidence="1">
    <location>
        <begin position="126"/>
        <end position="146"/>
    </location>
</feature>
<dbReference type="AlphaFoldDB" id="A0A5J5IT67"/>
<reference evidence="3" key="1">
    <citation type="submission" date="2019-09" db="EMBL/GenBank/DDBJ databases">
        <title>Mumia zhuanghuii sp. nov. isolated from the intestinal contents of plateau pika (Ochotona curzoniae) in the Qinghai-Tibet plateau of China.</title>
        <authorList>
            <person name="Tian Z."/>
        </authorList>
    </citation>
    <scope>NUCLEOTIDE SEQUENCE [LARGE SCALE GENOMIC DNA]</scope>
    <source>
        <strain evidence="3">DSM 25564</strain>
    </source>
</reference>
<evidence type="ECO:0000256" key="1">
    <source>
        <dbReference type="SAM" id="Phobius"/>
    </source>
</evidence>
<keyword evidence="1" id="KW-0812">Transmembrane</keyword>
<gene>
    <name evidence="2" type="ORF">F6B42_00630</name>
</gene>
<feature type="transmembrane region" description="Helical" evidence="1">
    <location>
        <begin position="158"/>
        <end position="177"/>
    </location>
</feature>
<name>A0A5J5IT67_9MICO</name>
<accession>A0A5J5IT67</accession>
<feature type="transmembrane region" description="Helical" evidence="1">
    <location>
        <begin position="96"/>
        <end position="114"/>
    </location>
</feature>
<dbReference type="RefSeq" id="WP_150417669.1">
    <property type="nucleotide sequence ID" value="NZ_VYRZ01000001.1"/>
</dbReference>
<comment type="caution">
    <text evidence="2">The sequence shown here is derived from an EMBL/GenBank/DDBJ whole genome shotgun (WGS) entry which is preliminary data.</text>
</comment>
<evidence type="ECO:0000313" key="3">
    <source>
        <dbReference type="Proteomes" id="UP000327039"/>
    </source>
</evidence>
<dbReference type="OrthoDB" id="5057824at2"/>
<protein>
    <submittedName>
        <fullName evidence="2">Uncharacterized protein</fullName>
    </submittedName>
</protein>
<evidence type="ECO:0000313" key="2">
    <source>
        <dbReference type="EMBL" id="KAA9089048.1"/>
    </source>
</evidence>
<feature type="transmembrane region" description="Helical" evidence="1">
    <location>
        <begin position="64"/>
        <end position="84"/>
    </location>
</feature>